<keyword evidence="1" id="KW-0472">Membrane</keyword>
<feature type="transmembrane region" description="Helical" evidence="1">
    <location>
        <begin position="6"/>
        <end position="21"/>
    </location>
</feature>
<dbReference type="AlphaFoldDB" id="C5LM57"/>
<sequence>MAHKMLMANIAFVTVLVRRILRRRRMKFETCYAELAELREQLQCLSRADCASIEDHRAVGKEPPEGANSTDATRAFVDLGCEKLRSVATELESEISTLGILKHRSDLM</sequence>
<keyword evidence="3" id="KW-1185">Reference proteome</keyword>
<gene>
    <name evidence="2" type="ORF">Pmar_PMAR008970</name>
</gene>
<reference evidence="2 3" key="1">
    <citation type="submission" date="2008-07" db="EMBL/GenBank/DDBJ databases">
        <authorList>
            <person name="El-Sayed N."/>
            <person name="Caler E."/>
            <person name="Inman J."/>
            <person name="Amedeo P."/>
            <person name="Hass B."/>
            <person name="Wortman J."/>
        </authorList>
    </citation>
    <scope>NUCLEOTIDE SEQUENCE [LARGE SCALE GENOMIC DNA]</scope>
    <source>
        <strain evidence="3">ATCC 50983 / TXsc</strain>
    </source>
</reference>
<evidence type="ECO:0000256" key="1">
    <source>
        <dbReference type="SAM" id="Phobius"/>
    </source>
</evidence>
<protein>
    <submittedName>
        <fullName evidence="2">Uncharacterized protein</fullName>
    </submittedName>
</protein>
<accession>C5LM57</accession>
<name>C5LM57_PERM5</name>
<organism evidence="3">
    <name type="scientific">Perkinsus marinus (strain ATCC 50983 / TXsc)</name>
    <dbReference type="NCBI Taxonomy" id="423536"/>
    <lineage>
        <taxon>Eukaryota</taxon>
        <taxon>Sar</taxon>
        <taxon>Alveolata</taxon>
        <taxon>Perkinsozoa</taxon>
        <taxon>Perkinsea</taxon>
        <taxon>Perkinsida</taxon>
        <taxon>Perkinsidae</taxon>
        <taxon>Perkinsus</taxon>
    </lineage>
</organism>
<dbReference type="EMBL" id="GG683392">
    <property type="protein sequence ID" value="EER02188.1"/>
    <property type="molecule type" value="Genomic_DNA"/>
</dbReference>
<dbReference type="OrthoDB" id="10679073at2759"/>
<dbReference type="InParanoid" id="C5LM57"/>
<dbReference type="Proteomes" id="UP000007800">
    <property type="component" value="Unassembled WGS sequence"/>
</dbReference>
<keyword evidence="1" id="KW-0812">Transmembrane</keyword>
<keyword evidence="1" id="KW-1133">Transmembrane helix</keyword>
<evidence type="ECO:0000313" key="2">
    <source>
        <dbReference type="EMBL" id="EER02188.1"/>
    </source>
</evidence>
<dbReference type="RefSeq" id="XP_002769470.1">
    <property type="nucleotide sequence ID" value="XM_002769424.1"/>
</dbReference>
<dbReference type="GeneID" id="9055092"/>
<evidence type="ECO:0000313" key="3">
    <source>
        <dbReference type="Proteomes" id="UP000007800"/>
    </source>
</evidence>
<proteinExistence type="predicted"/>